<dbReference type="PROSITE" id="PS51644">
    <property type="entry name" value="HTH_OST"/>
    <property type="match status" value="1"/>
</dbReference>
<evidence type="ECO:0000313" key="4">
    <source>
        <dbReference type="Proteomes" id="UP000287853"/>
    </source>
</evidence>
<dbReference type="CDD" id="cd10146">
    <property type="entry name" value="LabA_like_C"/>
    <property type="match status" value="1"/>
</dbReference>
<dbReference type="Pfam" id="PF12872">
    <property type="entry name" value="OST-HTH"/>
    <property type="match status" value="1"/>
</dbReference>
<gene>
    <name evidence="3" type="ORF">H206_02522</name>
</gene>
<name>A0A3S3R943_9BACT</name>
<reference evidence="3 4" key="1">
    <citation type="submission" date="2017-01" db="EMBL/GenBank/DDBJ databases">
        <title>The cable genome- insights into the physiology and evolution of filamentous bacteria capable of sulfide oxidation via long distance electron transfer.</title>
        <authorList>
            <person name="Schreiber L."/>
            <person name="Bjerg J.T."/>
            <person name="Boggild A."/>
            <person name="Van De Vossenberg J."/>
            <person name="Meysman F."/>
            <person name="Nielsen L.P."/>
            <person name="Schramm A."/>
            <person name="Kjeldsen K.U."/>
        </authorList>
    </citation>
    <scope>NUCLEOTIDE SEQUENCE [LARGE SCALE GENOMIC DNA]</scope>
    <source>
        <strain evidence="3">MCF</strain>
    </source>
</reference>
<dbReference type="Gene3D" id="2.40.50.140">
    <property type="entry name" value="Nucleic acid-binding proteins"/>
    <property type="match status" value="1"/>
</dbReference>
<dbReference type="Proteomes" id="UP000287853">
    <property type="component" value="Unassembled WGS sequence"/>
</dbReference>
<protein>
    <submittedName>
        <fullName evidence="3">OST-HTH/LOTUS domain-containing protein</fullName>
    </submittedName>
</protein>
<dbReference type="Gene3D" id="3.40.50.1010">
    <property type="entry name" value="5'-nuclease"/>
    <property type="match status" value="1"/>
</dbReference>
<feature type="domain" description="S1 motif" evidence="1">
    <location>
        <begin position="266"/>
        <end position="332"/>
    </location>
</feature>
<dbReference type="InterPro" id="IPR003029">
    <property type="entry name" value="S1_domain"/>
</dbReference>
<dbReference type="InterPro" id="IPR021139">
    <property type="entry name" value="NYN"/>
</dbReference>
<evidence type="ECO:0000313" key="3">
    <source>
        <dbReference type="EMBL" id="RWX47209.1"/>
    </source>
</evidence>
<evidence type="ECO:0000259" key="2">
    <source>
        <dbReference type="PROSITE" id="PS51644"/>
    </source>
</evidence>
<dbReference type="SUPFAM" id="SSF50249">
    <property type="entry name" value="Nucleic acid-binding proteins"/>
    <property type="match status" value="1"/>
</dbReference>
<evidence type="ECO:0000259" key="1">
    <source>
        <dbReference type="PROSITE" id="PS50126"/>
    </source>
</evidence>
<comment type="caution">
    <text evidence="3">The sequence shown here is derived from an EMBL/GenBank/DDBJ whole genome shotgun (WGS) entry which is preliminary data.</text>
</comment>
<dbReference type="EMBL" id="MTKO01000040">
    <property type="protein sequence ID" value="RWX47209.1"/>
    <property type="molecule type" value="Genomic_DNA"/>
</dbReference>
<dbReference type="Gene3D" id="3.30.420.610">
    <property type="entry name" value="LOTUS domain-like"/>
    <property type="match status" value="1"/>
</dbReference>
<dbReference type="GO" id="GO:0004540">
    <property type="term" value="F:RNA nuclease activity"/>
    <property type="evidence" value="ECO:0007669"/>
    <property type="project" value="InterPro"/>
</dbReference>
<dbReference type="PROSITE" id="PS50126">
    <property type="entry name" value="S1"/>
    <property type="match status" value="1"/>
</dbReference>
<sequence>MLAVLVDADNAQPSITEALMAEIAKFGIASVKRIYGDWTTPNLSGWKSIVLDYSIQPIQQFRYTTGKNATDSAMIIDAMDLLYTGRFNGFCLVSSDSDFTRLAARIREEGIPVYGFGERKTPKAFVSACDEFVYTEILWAEKEKTSPQPAHTANILKGDAKLVNLLRRAVDATSDEKGWARLSAVGTNIAKQAPDFDPKNYGCTKLGELIEATKLFDINKTKSSDNDTKIIYIRNQRKKVENESKQRDFACTVQQWEQFVQRYEAGNTCNGTIESISWMGLFITVADSGVTGLLHKSNLPEDFTTCFTVGLEISIIIKVIYLDKKRIELQRAS</sequence>
<keyword evidence="4" id="KW-1185">Reference proteome</keyword>
<dbReference type="InterPro" id="IPR025605">
    <property type="entry name" value="OST-HTH/LOTUS_dom"/>
</dbReference>
<dbReference type="Pfam" id="PF01936">
    <property type="entry name" value="NYN"/>
    <property type="match status" value="1"/>
</dbReference>
<dbReference type="CDD" id="cd11297">
    <property type="entry name" value="PIN_LabA-like_N_1"/>
    <property type="match status" value="1"/>
</dbReference>
<accession>A0A3S3R943</accession>
<dbReference type="GO" id="GO:0003676">
    <property type="term" value="F:nucleic acid binding"/>
    <property type="evidence" value="ECO:0007669"/>
    <property type="project" value="InterPro"/>
</dbReference>
<dbReference type="AlphaFoldDB" id="A0A3S3R943"/>
<dbReference type="InterPro" id="IPR012340">
    <property type="entry name" value="NA-bd_OB-fold"/>
</dbReference>
<organism evidence="3 4">
    <name type="scientific">Candidatus Electrothrix aarhusensis</name>
    <dbReference type="NCBI Taxonomy" id="1859131"/>
    <lineage>
        <taxon>Bacteria</taxon>
        <taxon>Pseudomonadati</taxon>
        <taxon>Thermodesulfobacteriota</taxon>
        <taxon>Desulfobulbia</taxon>
        <taxon>Desulfobulbales</taxon>
        <taxon>Desulfobulbaceae</taxon>
        <taxon>Candidatus Electrothrix</taxon>
    </lineage>
</organism>
<dbReference type="InterPro" id="IPR041966">
    <property type="entry name" value="LOTUS-like"/>
</dbReference>
<dbReference type="PANTHER" id="PTHR35811">
    <property type="entry name" value="SLR1870 PROTEIN"/>
    <property type="match status" value="1"/>
</dbReference>
<proteinExistence type="predicted"/>
<dbReference type="PANTHER" id="PTHR35811:SF1">
    <property type="entry name" value="HTH OST-TYPE DOMAIN-CONTAINING PROTEIN"/>
    <property type="match status" value="1"/>
</dbReference>
<feature type="domain" description="HTH OST-type" evidence="2">
    <location>
        <begin position="158"/>
        <end position="235"/>
    </location>
</feature>